<dbReference type="RefSeq" id="WP_254570850.1">
    <property type="nucleotide sequence ID" value="NZ_CP098502.1"/>
</dbReference>
<dbReference type="Pfam" id="PF03992">
    <property type="entry name" value="ABM"/>
    <property type="match status" value="1"/>
</dbReference>
<dbReference type="InterPro" id="IPR011008">
    <property type="entry name" value="Dimeric_a/b-barrel"/>
</dbReference>
<keyword evidence="2" id="KW-0560">Oxidoreductase</keyword>
<keyword evidence="3" id="KW-1185">Reference proteome</keyword>
<dbReference type="InterPro" id="IPR007138">
    <property type="entry name" value="ABM_dom"/>
</dbReference>
<keyword evidence="2" id="KW-0503">Monooxygenase</keyword>
<dbReference type="PANTHER" id="PTHR33336:SF15">
    <property type="entry name" value="ABM DOMAIN-CONTAINING PROTEIN"/>
    <property type="match status" value="1"/>
</dbReference>
<dbReference type="PROSITE" id="PS51725">
    <property type="entry name" value="ABM"/>
    <property type="match status" value="1"/>
</dbReference>
<organism evidence="2 3">
    <name type="scientific">Paraconexibacter antarcticus</name>
    <dbReference type="NCBI Taxonomy" id="2949664"/>
    <lineage>
        <taxon>Bacteria</taxon>
        <taxon>Bacillati</taxon>
        <taxon>Actinomycetota</taxon>
        <taxon>Thermoleophilia</taxon>
        <taxon>Solirubrobacterales</taxon>
        <taxon>Paraconexibacteraceae</taxon>
        <taxon>Paraconexibacter</taxon>
    </lineage>
</organism>
<evidence type="ECO:0000313" key="3">
    <source>
        <dbReference type="Proteomes" id="UP001056035"/>
    </source>
</evidence>
<accession>A0ABY5DTW7</accession>
<evidence type="ECO:0000259" key="1">
    <source>
        <dbReference type="PROSITE" id="PS51725"/>
    </source>
</evidence>
<evidence type="ECO:0000313" key="2">
    <source>
        <dbReference type="EMBL" id="UTI64137.1"/>
    </source>
</evidence>
<dbReference type="EMBL" id="CP098502">
    <property type="protein sequence ID" value="UTI64137.1"/>
    <property type="molecule type" value="Genomic_DNA"/>
</dbReference>
<name>A0ABY5DTW7_9ACTN</name>
<dbReference type="SUPFAM" id="SSF54909">
    <property type="entry name" value="Dimeric alpha+beta barrel"/>
    <property type="match status" value="1"/>
</dbReference>
<dbReference type="InterPro" id="IPR050744">
    <property type="entry name" value="AI-2_Isomerase_LsrG"/>
</dbReference>
<feature type="domain" description="ABM" evidence="1">
    <location>
        <begin position="2"/>
        <end position="90"/>
    </location>
</feature>
<sequence>MLIVHATLVVQPDKRDEFVNAFAGLAETTNKEDGVLSYTLYESAATPSSFVVVEEYKDEDAFHAHMTSEHFQAALPLLSGVLAAPPKIVKHEAQDGVEVALG</sequence>
<reference evidence="2 3" key="1">
    <citation type="submission" date="2022-06" db="EMBL/GenBank/DDBJ databases">
        <title>Paraconexibacter antarcticus.</title>
        <authorList>
            <person name="Kim C.S."/>
        </authorList>
    </citation>
    <scope>NUCLEOTIDE SEQUENCE [LARGE SCALE GENOMIC DNA]</scope>
    <source>
        <strain evidence="2 3">02-257</strain>
    </source>
</reference>
<dbReference type="GO" id="GO:0004497">
    <property type="term" value="F:monooxygenase activity"/>
    <property type="evidence" value="ECO:0007669"/>
    <property type="project" value="UniProtKB-KW"/>
</dbReference>
<proteinExistence type="predicted"/>
<gene>
    <name evidence="2" type="ORF">NBH00_22710</name>
</gene>
<dbReference type="Gene3D" id="3.30.70.100">
    <property type="match status" value="1"/>
</dbReference>
<dbReference type="PANTHER" id="PTHR33336">
    <property type="entry name" value="QUINOL MONOOXYGENASE YGIN-RELATED"/>
    <property type="match status" value="1"/>
</dbReference>
<dbReference type="Proteomes" id="UP001056035">
    <property type="component" value="Chromosome"/>
</dbReference>
<protein>
    <submittedName>
        <fullName evidence="2">Antibiotic biosynthesis monooxygenase</fullName>
    </submittedName>
</protein>